<proteinExistence type="predicted"/>
<reference evidence="1 2" key="1">
    <citation type="submission" date="2023-03" db="EMBL/GenBank/DDBJ databases">
        <title>Bacillus Genome Sequencing.</title>
        <authorList>
            <person name="Dunlap C."/>
        </authorList>
    </citation>
    <scope>NUCLEOTIDE SEQUENCE [LARGE SCALE GENOMIC DNA]</scope>
    <source>
        <strain evidence="1 2">BD-525</strain>
    </source>
</reference>
<accession>A0ABU6GP35</accession>
<evidence type="ECO:0000313" key="1">
    <source>
        <dbReference type="EMBL" id="MEC0240867.1"/>
    </source>
</evidence>
<comment type="caution">
    <text evidence="1">The sequence shown here is derived from an EMBL/GenBank/DDBJ whole genome shotgun (WGS) entry which is preliminary data.</text>
</comment>
<gene>
    <name evidence="1" type="ORF">P4H66_13505</name>
</gene>
<name>A0ABU6GP35_9BACL</name>
<dbReference type="Proteomes" id="UP001344632">
    <property type="component" value="Unassembled WGS sequence"/>
</dbReference>
<keyword evidence="2" id="KW-1185">Reference proteome</keyword>
<protein>
    <submittedName>
        <fullName evidence="1">Uncharacterized protein</fullName>
    </submittedName>
</protein>
<sequence length="147" mass="17055">MTKLIENTLQLLNSSCAPEVMAVLDPNPSELMEAASILEHYRIPDSRRVKLLALFVLLELARKRHANVCFTSTCLTRKILDGDYFQSLYIQLAMQFEEMELVRYLAPLLKKYYIRQALGKEESEPLTFTLQAYLQREQAAERKNRAI</sequence>
<evidence type="ECO:0000313" key="2">
    <source>
        <dbReference type="Proteomes" id="UP001344632"/>
    </source>
</evidence>
<dbReference type="EMBL" id="JARLKZ010000008">
    <property type="protein sequence ID" value="MEC0240867.1"/>
    <property type="molecule type" value="Genomic_DNA"/>
</dbReference>
<dbReference type="RefSeq" id="WP_326088612.1">
    <property type="nucleotide sequence ID" value="NZ_JARLKZ010000008.1"/>
</dbReference>
<organism evidence="1 2">
    <name type="scientific">Paenibacillus dokdonensis</name>
    <dbReference type="NCBI Taxonomy" id="2567944"/>
    <lineage>
        <taxon>Bacteria</taxon>
        <taxon>Bacillati</taxon>
        <taxon>Bacillota</taxon>
        <taxon>Bacilli</taxon>
        <taxon>Bacillales</taxon>
        <taxon>Paenibacillaceae</taxon>
        <taxon>Paenibacillus</taxon>
    </lineage>
</organism>